<dbReference type="PROSITE" id="PS50109">
    <property type="entry name" value="HIS_KIN"/>
    <property type="match status" value="1"/>
</dbReference>
<dbReference type="SMART" id="SM00388">
    <property type="entry name" value="HisKA"/>
    <property type="match status" value="1"/>
</dbReference>
<dbReference type="AlphaFoldDB" id="A0A6P1T1X9"/>
<organism evidence="11 12">
    <name type="scientific">Algicella marina</name>
    <dbReference type="NCBI Taxonomy" id="2683284"/>
    <lineage>
        <taxon>Bacteria</taxon>
        <taxon>Pseudomonadati</taxon>
        <taxon>Pseudomonadota</taxon>
        <taxon>Alphaproteobacteria</taxon>
        <taxon>Rhodobacterales</taxon>
        <taxon>Paracoccaceae</taxon>
        <taxon>Algicella</taxon>
    </lineage>
</organism>
<feature type="transmembrane region" description="Helical" evidence="9">
    <location>
        <begin position="53"/>
        <end position="71"/>
    </location>
</feature>
<dbReference type="InterPro" id="IPR036890">
    <property type="entry name" value="HATPase_C_sf"/>
</dbReference>
<evidence type="ECO:0000256" key="6">
    <source>
        <dbReference type="ARBA" id="ARBA00022741"/>
    </source>
</evidence>
<dbReference type="PANTHER" id="PTHR44936:SF10">
    <property type="entry name" value="SENSOR PROTEIN RSTB"/>
    <property type="match status" value="1"/>
</dbReference>
<feature type="transmembrane region" description="Helical" evidence="9">
    <location>
        <begin position="130"/>
        <end position="149"/>
    </location>
</feature>
<keyword evidence="12" id="KW-1185">Reference proteome</keyword>
<accession>A0A6P1T1X9</accession>
<dbReference type="InterPro" id="IPR003661">
    <property type="entry name" value="HisK_dim/P_dom"/>
</dbReference>
<dbReference type="SMART" id="SM00387">
    <property type="entry name" value="HATPase_c"/>
    <property type="match status" value="1"/>
</dbReference>
<feature type="transmembrane region" description="Helical" evidence="9">
    <location>
        <begin position="24"/>
        <end position="47"/>
    </location>
</feature>
<dbReference type="SUPFAM" id="SSF55874">
    <property type="entry name" value="ATPase domain of HSP90 chaperone/DNA topoisomerase II/histidine kinase"/>
    <property type="match status" value="1"/>
</dbReference>
<keyword evidence="9" id="KW-0812">Transmembrane</keyword>
<evidence type="ECO:0000256" key="9">
    <source>
        <dbReference type="SAM" id="Phobius"/>
    </source>
</evidence>
<evidence type="ECO:0000256" key="2">
    <source>
        <dbReference type="ARBA" id="ARBA00004651"/>
    </source>
</evidence>
<dbReference type="KEGG" id="amaq:GO499_12800"/>
<gene>
    <name evidence="11" type="ORF">GO499_12800</name>
</gene>
<dbReference type="Proteomes" id="UP000464495">
    <property type="component" value="Chromosome"/>
</dbReference>
<protein>
    <recommendedName>
        <fullName evidence="3">histidine kinase</fullName>
        <ecNumber evidence="3">2.7.13.3</ecNumber>
    </recommendedName>
</protein>
<dbReference type="GO" id="GO:0005886">
    <property type="term" value="C:plasma membrane"/>
    <property type="evidence" value="ECO:0007669"/>
    <property type="project" value="UniProtKB-SubCell"/>
</dbReference>
<dbReference type="InterPro" id="IPR047770">
    <property type="entry name" value="RegB"/>
</dbReference>
<keyword evidence="9" id="KW-1133">Transmembrane helix</keyword>
<reference evidence="11 12" key="1">
    <citation type="submission" date="2019-12" db="EMBL/GenBank/DDBJ databases">
        <title>Complete genome sequence of Algicella marina strain 9Alg 56(T) isolated from the red alga Tichocarpus crinitus.</title>
        <authorList>
            <person name="Kim S.-G."/>
            <person name="Nedashkovskaya O.I."/>
        </authorList>
    </citation>
    <scope>NUCLEOTIDE SEQUENCE [LARGE SCALE GENOMIC DNA]</scope>
    <source>
        <strain evidence="11 12">9Alg 56</strain>
    </source>
</reference>
<dbReference type="InterPro" id="IPR005467">
    <property type="entry name" value="His_kinase_dom"/>
</dbReference>
<dbReference type="InterPro" id="IPR003594">
    <property type="entry name" value="HATPase_dom"/>
</dbReference>
<dbReference type="Pfam" id="PF02518">
    <property type="entry name" value="HATPase_c"/>
    <property type="match status" value="1"/>
</dbReference>
<dbReference type="NCBIfam" id="NF033792">
    <property type="entry name" value="ActS_PrrB_HisK"/>
    <property type="match status" value="1"/>
</dbReference>
<dbReference type="SUPFAM" id="SSF47384">
    <property type="entry name" value="Homodimeric domain of signal transducing histidine kinase"/>
    <property type="match status" value="1"/>
</dbReference>
<evidence type="ECO:0000256" key="5">
    <source>
        <dbReference type="ARBA" id="ARBA00022679"/>
    </source>
</evidence>
<dbReference type="GO" id="GO:0005524">
    <property type="term" value="F:ATP binding"/>
    <property type="evidence" value="ECO:0007669"/>
    <property type="project" value="UniProtKB-KW"/>
</dbReference>
<evidence type="ECO:0000313" key="12">
    <source>
        <dbReference type="Proteomes" id="UP000464495"/>
    </source>
</evidence>
<sequence>MTAVQPALMPIRARRDWVRLRTLIYLRWLAVLGQTIAIVVATQFLAIDLRLDFVFLLIAGSALFNIGSTVIHPENKRLNHRDATLVLLVDLAQLGALLYLSGGLANPFAVMVLVQTIISATVLTLSSTLLLGAVTLAMITLLGLFNIPLHTADGVLLAIPPIIILGNAVALSISVVFLSVYARRVTMESNSMSEALTATQLALEREQKLTALGGVVAAAAHELGTPLATIKLASAELAEELEDFPELRDDAILIRTQADRCRDILASMGKVGKEDTLVRFAPLSAVVGEAAAPHMNRGITVYLRVQGIWQDGPEAEATPDEPDISRSPEVIHGLRNLVQNAVDFAYSSVWIDMGWTEEKLQVRVGDDGRGYPADLIGRIGDPFVRRRSAAKRQQRRPGYQGMGLGLFIAKTLLERTGATLTFVNGLPDDGGQVEPQSAEPSGAIVEAVWQRGVLDVPRDVSRGPLEANTALTNS</sequence>
<evidence type="ECO:0000313" key="11">
    <source>
        <dbReference type="EMBL" id="QHQ35987.1"/>
    </source>
</evidence>
<comment type="subcellular location">
    <subcellularLocation>
        <location evidence="2">Cell membrane</location>
        <topology evidence="2">Multi-pass membrane protein</topology>
    </subcellularLocation>
</comment>
<dbReference type="NCBIfam" id="NF045988">
    <property type="entry name" value="HisKinRegBRhodob"/>
    <property type="match status" value="1"/>
</dbReference>
<dbReference type="EMBL" id="CP046620">
    <property type="protein sequence ID" value="QHQ35987.1"/>
    <property type="molecule type" value="Genomic_DNA"/>
</dbReference>
<evidence type="ECO:0000259" key="10">
    <source>
        <dbReference type="PROSITE" id="PS50109"/>
    </source>
</evidence>
<keyword evidence="6" id="KW-0547">Nucleotide-binding</keyword>
<dbReference type="InterPro" id="IPR050980">
    <property type="entry name" value="2C_sensor_his_kinase"/>
</dbReference>
<evidence type="ECO:0000256" key="3">
    <source>
        <dbReference type="ARBA" id="ARBA00012438"/>
    </source>
</evidence>
<keyword evidence="9" id="KW-0472">Membrane</keyword>
<keyword evidence="4" id="KW-1003">Cell membrane</keyword>
<evidence type="ECO:0000256" key="1">
    <source>
        <dbReference type="ARBA" id="ARBA00000085"/>
    </source>
</evidence>
<dbReference type="EC" id="2.7.13.3" evidence="3"/>
<keyword evidence="7 11" id="KW-0418">Kinase</keyword>
<evidence type="ECO:0000256" key="4">
    <source>
        <dbReference type="ARBA" id="ARBA00022475"/>
    </source>
</evidence>
<keyword evidence="5" id="KW-0808">Transferase</keyword>
<dbReference type="Pfam" id="PF00512">
    <property type="entry name" value="HisKA"/>
    <property type="match status" value="1"/>
</dbReference>
<keyword evidence="8" id="KW-0067">ATP-binding</keyword>
<comment type="catalytic activity">
    <reaction evidence="1">
        <text>ATP + protein L-histidine = ADP + protein N-phospho-L-histidine.</text>
        <dbReference type="EC" id="2.7.13.3"/>
    </reaction>
</comment>
<feature type="domain" description="Histidine kinase" evidence="10">
    <location>
        <begin position="218"/>
        <end position="445"/>
    </location>
</feature>
<dbReference type="Gene3D" id="1.10.287.130">
    <property type="match status" value="1"/>
</dbReference>
<dbReference type="PANTHER" id="PTHR44936">
    <property type="entry name" value="SENSOR PROTEIN CREC"/>
    <property type="match status" value="1"/>
</dbReference>
<feature type="transmembrane region" description="Helical" evidence="9">
    <location>
        <begin position="155"/>
        <end position="182"/>
    </location>
</feature>
<dbReference type="Gene3D" id="3.30.565.10">
    <property type="entry name" value="Histidine kinase-like ATPase, C-terminal domain"/>
    <property type="match status" value="1"/>
</dbReference>
<dbReference type="GO" id="GO:0000155">
    <property type="term" value="F:phosphorelay sensor kinase activity"/>
    <property type="evidence" value="ECO:0007669"/>
    <property type="project" value="InterPro"/>
</dbReference>
<dbReference type="CDD" id="cd00082">
    <property type="entry name" value="HisKA"/>
    <property type="match status" value="1"/>
</dbReference>
<proteinExistence type="predicted"/>
<dbReference type="InterPro" id="IPR036097">
    <property type="entry name" value="HisK_dim/P_sf"/>
</dbReference>
<dbReference type="RefSeq" id="WP_161862544.1">
    <property type="nucleotide sequence ID" value="NZ_CP046620.1"/>
</dbReference>
<evidence type="ECO:0000256" key="7">
    <source>
        <dbReference type="ARBA" id="ARBA00022777"/>
    </source>
</evidence>
<evidence type="ECO:0000256" key="8">
    <source>
        <dbReference type="ARBA" id="ARBA00022840"/>
    </source>
</evidence>
<name>A0A6P1T1X9_9RHOB</name>